<sequence>MKLANITNNFIKEIENYKLITKKTNINNLIKCIFNEINIGYKYYNKIKNSITIETKKINNVKQIPFPSSSSDSFFPHEIENEIKKTTNYYITCNVTIMDVKFKIIFVFTLNTFNINEYLSIIITWLHIVLNHSSRDCSKRITMYIYLTKKMKRLPSNETDILSGINVNSAYTYCCGNPHTENEIVIFRKEEWIKSIFHETIHAFGLDFCMLDNENVAERIKKIFPINSEININETYCEFWAETFNVFMISYFFEDNKNNIEKYTEFVNTFIKYEKIFSIVQLIKILQYMNLDYTDLYSKNSISEFKRNSFYHEKTSVFSYYITKCILIYNLEDFIKWCIENNINFIDFYKTKTNVDKFIKFITSKYKNKSFIQNIEINQKIFNKFSKNINFYKSTKMSLLEIK</sequence>
<dbReference type="EMBL" id="MN739235">
    <property type="protein sequence ID" value="QHS94912.1"/>
    <property type="molecule type" value="Genomic_DNA"/>
</dbReference>
<dbReference type="AlphaFoldDB" id="A0A6C0BSF5"/>
<accession>A0A6C0BSF5</accession>
<proteinExistence type="predicted"/>
<reference evidence="1" key="1">
    <citation type="journal article" date="2020" name="Nature">
        <title>Giant virus diversity and host interactions through global metagenomics.</title>
        <authorList>
            <person name="Schulz F."/>
            <person name="Roux S."/>
            <person name="Paez-Espino D."/>
            <person name="Jungbluth S."/>
            <person name="Walsh D.A."/>
            <person name="Denef V.J."/>
            <person name="McMahon K.D."/>
            <person name="Konstantinidis K.T."/>
            <person name="Eloe-Fadrosh E.A."/>
            <person name="Kyrpides N.C."/>
            <person name="Woyke T."/>
        </authorList>
    </citation>
    <scope>NUCLEOTIDE SEQUENCE</scope>
    <source>
        <strain evidence="1">GVMAG-M-3300018428-16</strain>
    </source>
</reference>
<protein>
    <submittedName>
        <fullName evidence="1">Uncharacterized protein</fullName>
    </submittedName>
</protein>
<evidence type="ECO:0000313" key="1">
    <source>
        <dbReference type="EMBL" id="QHS94912.1"/>
    </source>
</evidence>
<organism evidence="1">
    <name type="scientific">viral metagenome</name>
    <dbReference type="NCBI Taxonomy" id="1070528"/>
    <lineage>
        <taxon>unclassified sequences</taxon>
        <taxon>metagenomes</taxon>
        <taxon>organismal metagenomes</taxon>
    </lineage>
</organism>
<name>A0A6C0BSF5_9ZZZZ</name>